<organism evidence="8 9">
    <name type="scientific">Perca flavescens</name>
    <name type="common">American yellow perch</name>
    <name type="synonym">Morone flavescens</name>
    <dbReference type="NCBI Taxonomy" id="8167"/>
    <lineage>
        <taxon>Eukaryota</taxon>
        <taxon>Metazoa</taxon>
        <taxon>Chordata</taxon>
        <taxon>Craniata</taxon>
        <taxon>Vertebrata</taxon>
        <taxon>Euteleostomi</taxon>
        <taxon>Actinopterygii</taxon>
        <taxon>Neopterygii</taxon>
        <taxon>Teleostei</taxon>
        <taxon>Neoteleostei</taxon>
        <taxon>Acanthomorphata</taxon>
        <taxon>Eupercaria</taxon>
        <taxon>Perciformes</taxon>
        <taxon>Percoidei</taxon>
        <taxon>Percidae</taxon>
        <taxon>Percinae</taxon>
        <taxon>Perca</taxon>
    </lineage>
</organism>
<dbReference type="GO" id="GO:0007009">
    <property type="term" value="P:plasma membrane organization"/>
    <property type="evidence" value="ECO:0007669"/>
    <property type="project" value="TreeGrafter"/>
</dbReference>
<dbReference type="InterPro" id="IPR006634">
    <property type="entry name" value="TLC-dom"/>
</dbReference>
<dbReference type="STRING" id="8167.A0A484DIU8"/>
<proteinExistence type="predicted"/>
<dbReference type="Pfam" id="PF03798">
    <property type="entry name" value="TRAM_LAG1_CLN8"/>
    <property type="match status" value="1"/>
</dbReference>
<dbReference type="PANTHER" id="PTHR13439">
    <property type="entry name" value="CT120 PROTEIN"/>
    <property type="match status" value="1"/>
</dbReference>
<sequence>MEALVPVLKSHPGPSVLVFSLMFRVIHRLLQRLPVPKVVRQDDFSTWKWKNLSVSVVHSLLTGTWALTCVVLWPEMLSNIHSYNTPLSYLLVCISTGYFVQDAGDIILTGHAKASWEFLVHHVVVISCFLYSLYTELYVAGAVLALFVEVNSVTLHLRLLMKLAGAQFSSMYCINKLVNILTYITFRMGTQAYLTWYLIHNYTWLINGLFFLISMIVMDIMILIYFYRLLRADFLPRSKKSMGHNGSYNNNSKKFPCD</sequence>
<dbReference type="GO" id="GO:0005886">
    <property type="term" value="C:plasma membrane"/>
    <property type="evidence" value="ECO:0007669"/>
    <property type="project" value="TreeGrafter"/>
</dbReference>
<dbReference type="GO" id="GO:0055091">
    <property type="term" value="P:phospholipid homeostasis"/>
    <property type="evidence" value="ECO:0007669"/>
    <property type="project" value="TreeGrafter"/>
</dbReference>
<accession>A0A484DIU8</accession>
<feature type="transmembrane region" description="Helical" evidence="6">
    <location>
        <begin position="205"/>
        <end position="230"/>
    </location>
</feature>
<feature type="domain" description="TLC" evidence="7">
    <location>
        <begin position="44"/>
        <end position="238"/>
    </location>
</feature>
<comment type="subcellular location">
    <subcellularLocation>
        <location evidence="1">Membrane</location>
        <topology evidence="1">Multi-pass membrane protein</topology>
    </subcellularLocation>
</comment>
<dbReference type="PANTHER" id="PTHR13439:SF5">
    <property type="entry name" value="TLC DOMAIN-CONTAINING PROTEIN 1"/>
    <property type="match status" value="1"/>
</dbReference>
<protein>
    <recommendedName>
        <fullName evidence="7">TLC domain-containing protein</fullName>
    </recommendedName>
</protein>
<dbReference type="Proteomes" id="UP000295070">
    <property type="component" value="Chromosome 3"/>
</dbReference>
<keyword evidence="3 6" id="KW-1133">Transmembrane helix</keyword>
<name>A0A484DIU8_PERFV</name>
<reference evidence="8 9" key="1">
    <citation type="submission" date="2019-01" db="EMBL/GenBank/DDBJ databases">
        <title>A chromosome-scale genome assembly of the yellow perch, Perca flavescens.</title>
        <authorList>
            <person name="Feron R."/>
            <person name="Morvezen R."/>
            <person name="Bestin A."/>
            <person name="Haffray P."/>
            <person name="Klopp C."/>
            <person name="Zahm M."/>
            <person name="Cabau C."/>
            <person name="Roques C."/>
            <person name="Donnadieu C."/>
            <person name="Bouchez O."/>
            <person name="Christie M."/>
            <person name="Larson W."/>
            <person name="Guiguen Y."/>
        </authorList>
    </citation>
    <scope>NUCLEOTIDE SEQUENCE [LARGE SCALE GENOMIC DNA]</scope>
    <source>
        <strain evidence="8">YP-PL-M2</strain>
        <tissue evidence="8">Blood</tissue>
    </source>
</reference>
<dbReference type="GO" id="GO:0071709">
    <property type="term" value="P:membrane assembly"/>
    <property type="evidence" value="ECO:0007669"/>
    <property type="project" value="TreeGrafter"/>
</dbReference>
<dbReference type="EMBL" id="SCKG01000003">
    <property type="protein sequence ID" value="TDH14620.1"/>
    <property type="molecule type" value="Genomic_DNA"/>
</dbReference>
<gene>
    <name evidence="8" type="ORF">EPR50_G00022410</name>
</gene>
<keyword evidence="2 5" id="KW-0812">Transmembrane</keyword>
<feature type="transmembrane region" description="Helical" evidence="6">
    <location>
        <begin position="116"/>
        <end position="134"/>
    </location>
</feature>
<dbReference type="PROSITE" id="PS50922">
    <property type="entry name" value="TLC"/>
    <property type="match status" value="1"/>
</dbReference>
<feature type="transmembrane region" description="Helical" evidence="6">
    <location>
        <begin position="51"/>
        <end position="74"/>
    </location>
</feature>
<evidence type="ECO:0000256" key="6">
    <source>
        <dbReference type="SAM" id="Phobius"/>
    </source>
</evidence>
<comment type="caution">
    <text evidence="8">The sequence shown here is derived from an EMBL/GenBank/DDBJ whole genome shotgun (WGS) entry which is preliminary data.</text>
</comment>
<evidence type="ECO:0000256" key="3">
    <source>
        <dbReference type="ARBA" id="ARBA00022989"/>
    </source>
</evidence>
<dbReference type="InterPro" id="IPR050846">
    <property type="entry name" value="TLCD"/>
</dbReference>
<evidence type="ECO:0000259" key="7">
    <source>
        <dbReference type="PROSITE" id="PS50922"/>
    </source>
</evidence>
<dbReference type="AlphaFoldDB" id="A0A484DIU8"/>
<evidence type="ECO:0000313" key="9">
    <source>
        <dbReference type="Proteomes" id="UP000295070"/>
    </source>
</evidence>
<keyword evidence="9" id="KW-1185">Reference proteome</keyword>
<feature type="transmembrane region" description="Helical" evidence="6">
    <location>
        <begin position="86"/>
        <end position="104"/>
    </location>
</feature>
<evidence type="ECO:0000256" key="5">
    <source>
        <dbReference type="PROSITE-ProRule" id="PRU00205"/>
    </source>
</evidence>
<evidence type="ECO:0000256" key="4">
    <source>
        <dbReference type="ARBA" id="ARBA00023136"/>
    </source>
</evidence>
<keyword evidence="4 5" id="KW-0472">Membrane</keyword>
<evidence type="ECO:0000256" key="2">
    <source>
        <dbReference type="ARBA" id="ARBA00022692"/>
    </source>
</evidence>
<dbReference type="GO" id="GO:0097035">
    <property type="term" value="P:regulation of membrane lipid distribution"/>
    <property type="evidence" value="ECO:0007669"/>
    <property type="project" value="TreeGrafter"/>
</dbReference>
<evidence type="ECO:0000256" key="1">
    <source>
        <dbReference type="ARBA" id="ARBA00004141"/>
    </source>
</evidence>
<evidence type="ECO:0000313" key="8">
    <source>
        <dbReference type="EMBL" id="TDH14620.1"/>
    </source>
</evidence>
<dbReference type="SMART" id="SM00724">
    <property type="entry name" value="TLC"/>
    <property type="match status" value="1"/>
</dbReference>